<dbReference type="InterPro" id="IPR005467">
    <property type="entry name" value="His_kinase_dom"/>
</dbReference>
<dbReference type="Pfam" id="PF00512">
    <property type="entry name" value="HisKA"/>
    <property type="match status" value="1"/>
</dbReference>
<dbReference type="GO" id="GO:0000155">
    <property type="term" value="F:phosphorelay sensor kinase activity"/>
    <property type="evidence" value="ECO:0007669"/>
    <property type="project" value="InterPro"/>
</dbReference>
<evidence type="ECO:0000259" key="8">
    <source>
        <dbReference type="PROSITE" id="PS50109"/>
    </source>
</evidence>
<name>A0A1M6LQ44_9BACE</name>
<gene>
    <name evidence="9" type="ORF">DXA68_16240</name>
    <name evidence="10" type="ORF">SAMN05444350_1538</name>
</gene>
<evidence type="ECO:0000313" key="12">
    <source>
        <dbReference type="Proteomes" id="UP000286075"/>
    </source>
</evidence>
<reference evidence="11" key="1">
    <citation type="submission" date="2016-11" db="EMBL/GenBank/DDBJ databases">
        <authorList>
            <person name="Varghese N."/>
            <person name="Submissions S."/>
        </authorList>
    </citation>
    <scope>NUCLEOTIDE SEQUENCE [LARGE SCALE GENOMIC DNA]</scope>
    <source>
        <strain evidence="11">DSM 26884</strain>
    </source>
</reference>
<sequence>MMKRFITICLIICLGCLSASARSNAIKDSLLRIYVTTPHNSERLDVLHDIARLDQQTPVFLYYENKLLEEATAQNNIRYQSLATYEHIIYFFNKLDLKRATYWMGRMESLAEKNNYYNDYFKAKKLQIELYTINQQIELAIHEAQVMYDKAKKLDNRNGMREARLCLMTSYIATLRYEDGAQALEEAFQLMNPQDSPMDKINLLSKAVLAYSFLHKNEKMYSALEQMQVAIQELIAAAPNLKNAYSALYMGMETQYALYYVRTGDLPKAWEHLLKVDEYYTPNTFLPYKVSRLQAYAEYYRVKKEYGKALECLNDAIALTLQMSFPDAILYMAMKADILVDMGRSDMAIGIYKKVMHDKDSLYRGLSNSQMEQIQSLYNMDKLVLEREQQQEKIHYFVLVVIGIALLALIVFVGRMYVSRKKLQKDEKEVARLSQIAEEANEVKSRFLANMSYNIRIPLNNVVGFSQLLSTDTGLDEKEKLEYSEIIQANSTELIQLVNDVLDLSRLEAKMMKFQILDCEMREICNDLIYMARRDSEGHIHAELESDVEHQMIRMDANRFNQAVLSMLIYPVANDTDREVKMQLARDEKNELLLFHITNSPLADPAFASQKVSIRLKINQLLFEHFDGSFMVSDSAEDGYPITFTISYKER</sequence>
<dbReference type="InterPro" id="IPR003661">
    <property type="entry name" value="HisK_dim/P_dom"/>
</dbReference>
<protein>
    <recommendedName>
        <fullName evidence="2">histidine kinase</fullName>
        <ecNumber evidence="2">2.7.13.3</ecNumber>
    </recommendedName>
</protein>
<dbReference type="RefSeq" id="WP_081795855.1">
    <property type="nucleotide sequence ID" value="NZ_CABMFG010000029.1"/>
</dbReference>
<reference evidence="10" key="2">
    <citation type="submission" date="2016-11" db="EMBL/GenBank/DDBJ databases">
        <authorList>
            <person name="Jaros S."/>
            <person name="Januszkiewicz K."/>
            <person name="Wedrychowicz H."/>
        </authorList>
    </citation>
    <scope>NUCLEOTIDE SEQUENCE [LARGE SCALE GENOMIC DNA]</scope>
    <source>
        <strain evidence="10">DSM 26884</strain>
    </source>
</reference>
<reference evidence="9 12" key="3">
    <citation type="submission" date="2018-08" db="EMBL/GenBank/DDBJ databases">
        <title>A genome reference for cultivated species of the human gut microbiota.</title>
        <authorList>
            <person name="Zou Y."/>
            <person name="Xue W."/>
            <person name="Luo G."/>
        </authorList>
    </citation>
    <scope>NUCLEOTIDE SEQUENCE [LARGE SCALE GENOMIC DNA]</scope>
    <source>
        <strain evidence="9 12">OF03-9BH</strain>
    </source>
</reference>
<comment type="catalytic activity">
    <reaction evidence="1">
        <text>ATP + protein L-histidine = ADP + protein N-phospho-L-histidine.</text>
        <dbReference type="EC" id="2.7.13.3"/>
    </reaction>
</comment>
<dbReference type="PROSITE" id="PS50109">
    <property type="entry name" value="HIS_KIN"/>
    <property type="match status" value="1"/>
</dbReference>
<keyword evidence="7" id="KW-0732">Signal</keyword>
<evidence type="ECO:0000256" key="6">
    <source>
        <dbReference type="SAM" id="Phobius"/>
    </source>
</evidence>
<dbReference type="PANTHER" id="PTHR43711:SF26">
    <property type="entry name" value="SENSOR HISTIDINE KINASE RCSC"/>
    <property type="match status" value="1"/>
</dbReference>
<dbReference type="eggNOG" id="COG2205">
    <property type="taxonomic scope" value="Bacteria"/>
</dbReference>
<keyword evidence="11" id="KW-1185">Reference proteome</keyword>
<dbReference type="SUPFAM" id="SSF48452">
    <property type="entry name" value="TPR-like"/>
    <property type="match status" value="1"/>
</dbReference>
<evidence type="ECO:0000313" key="11">
    <source>
        <dbReference type="Proteomes" id="UP000184192"/>
    </source>
</evidence>
<dbReference type="EMBL" id="FQZN01000053">
    <property type="protein sequence ID" value="SHJ73324.1"/>
    <property type="molecule type" value="Genomic_DNA"/>
</dbReference>
<dbReference type="AlphaFoldDB" id="A0A1M6LQ44"/>
<dbReference type="InterPro" id="IPR050736">
    <property type="entry name" value="Sensor_HK_Regulatory"/>
</dbReference>
<dbReference type="EMBL" id="QSCF01000029">
    <property type="protein sequence ID" value="RGX77291.1"/>
    <property type="molecule type" value="Genomic_DNA"/>
</dbReference>
<evidence type="ECO:0000313" key="9">
    <source>
        <dbReference type="EMBL" id="RGX77291.1"/>
    </source>
</evidence>
<feature type="domain" description="Histidine kinase" evidence="8">
    <location>
        <begin position="450"/>
        <end position="650"/>
    </location>
</feature>
<dbReference type="eggNOG" id="COG0457">
    <property type="taxonomic scope" value="Bacteria"/>
</dbReference>
<keyword evidence="3" id="KW-0808">Transferase</keyword>
<evidence type="ECO:0000256" key="1">
    <source>
        <dbReference type="ARBA" id="ARBA00000085"/>
    </source>
</evidence>
<dbReference type="InterPro" id="IPR011990">
    <property type="entry name" value="TPR-like_helical_dom_sf"/>
</dbReference>
<organism evidence="10 11">
    <name type="scientific">Bacteroides stercorirosoris</name>
    <dbReference type="NCBI Taxonomy" id="871324"/>
    <lineage>
        <taxon>Bacteria</taxon>
        <taxon>Pseudomonadati</taxon>
        <taxon>Bacteroidota</taxon>
        <taxon>Bacteroidia</taxon>
        <taxon>Bacteroidales</taxon>
        <taxon>Bacteroidaceae</taxon>
        <taxon>Bacteroides</taxon>
    </lineage>
</organism>
<feature type="transmembrane region" description="Helical" evidence="6">
    <location>
        <begin position="394"/>
        <end position="418"/>
    </location>
</feature>
<keyword evidence="5" id="KW-0902">Two-component regulatory system</keyword>
<evidence type="ECO:0000256" key="4">
    <source>
        <dbReference type="ARBA" id="ARBA00022777"/>
    </source>
</evidence>
<keyword evidence="6" id="KW-1133">Transmembrane helix</keyword>
<dbReference type="Gene3D" id="1.10.287.130">
    <property type="match status" value="1"/>
</dbReference>
<dbReference type="InterPro" id="IPR036097">
    <property type="entry name" value="HisK_dim/P_sf"/>
</dbReference>
<evidence type="ECO:0000256" key="2">
    <source>
        <dbReference type="ARBA" id="ARBA00012438"/>
    </source>
</evidence>
<feature type="chain" id="PRO_5044562644" description="histidine kinase" evidence="7">
    <location>
        <begin position="22"/>
        <end position="651"/>
    </location>
</feature>
<accession>A0A1M6LQ44</accession>
<dbReference type="SUPFAM" id="SSF47384">
    <property type="entry name" value="Homodimeric domain of signal transducing histidine kinase"/>
    <property type="match status" value="1"/>
</dbReference>
<evidence type="ECO:0000313" key="10">
    <source>
        <dbReference type="EMBL" id="SHJ73324.1"/>
    </source>
</evidence>
<dbReference type="OrthoDB" id="1049950at2"/>
<dbReference type="CDD" id="cd00082">
    <property type="entry name" value="HisKA"/>
    <property type="match status" value="1"/>
</dbReference>
<evidence type="ECO:0000256" key="5">
    <source>
        <dbReference type="ARBA" id="ARBA00023012"/>
    </source>
</evidence>
<dbReference type="PANTHER" id="PTHR43711">
    <property type="entry name" value="TWO-COMPONENT HISTIDINE KINASE"/>
    <property type="match status" value="1"/>
</dbReference>
<keyword evidence="4 10" id="KW-0418">Kinase</keyword>
<evidence type="ECO:0000256" key="7">
    <source>
        <dbReference type="SAM" id="SignalP"/>
    </source>
</evidence>
<dbReference type="SMART" id="SM00388">
    <property type="entry name" value="HisKA"/>
    <property type="match status" value="1"/>
</dbReference>
<dbReference type="EC" id="2.7.13.3" evidence="2"/>
<keyword evidence="6" id="KW-0812">Transmembrane</keyword>
<dbReference type="Proteomes" id="UP000286075">
    <property type="component" value="Unassembled WGS sequence"/>
</dbReference>
<evidence type="ECO:0000256" key="3">
    <source>
        <dbReference type="ARBA" id="ARBA00022679"/>
    </source>
</evidence>
<feature type="signal peptide" evidence="7">
    <location>
        <begin position="1"/>
        <end position="21"/>
    </location>
</feature>
<keyword evidence="6" id="KW-0472">Membrane</keyword>
<dbReference type="Gene3D" id="1.25.40.10">
    <property type="entry name" value="Tetratricopeptide repeat domain"/>
    <property type="match status" value="1"/>
</dbReference>
<proteinExistence type="predicted"/>
<dbReference type="Proteomes" id="UP000184192">
    <property type="component" value="Unassembled WGS sequence"/>
</dbReference>
<dbReference type="GeneID" id="92714759"/>